<sequence length="359" mass="40835">MDEKALGRVGLANLGNTCFLNVIVQCLRYCPALMAYITTDTYKLHLKDNRKQAPIFEEFVDVVKAMWGSDVRVRATMAPRGFINVTMRLCEDAGYANLVSGGQSDAAEFLQFLLESIHSSVCRQVQMDIVGTPKTNHDNTQVKALQSWVEFHRKEYSIVIDNFFGQTQTNTTCGTCKAISSRFEPWMMLKAPIPTDSNEPIDLKKCIDISFAKETLEDYKCDRCGSKGSATLQGSISRLPPTLILVLKRFTNSNMKIRRRVNVDVKETNMSHWISFPHVLKNISPLYSTFAIVEHHGGSRGGHYISYTKHNDTWLNYDDISNRVMKDESDLVNNDSYIFFMNRTPYLTPLPIVKDTNRE</sequence>
<dbReference type="SUPFAM" id="SSF54001">
    <property type="entry name" value="Cysteine proteinases"/>
    <property type="match status" value="1"/>
</dbReference>
<dbReference type="PROSITE" id="PS50235">
    <property type="entry name" value="USP_3"/>
    <property type="match status" value="1"/>
</dbReference>
<dbReference type="PROSITE" id="PS00972">
    <property type="entry name" value="USP_1"/>
    <property type="match status" value="1"/>
</dbReference>
<evidence type="ECO:0000313" key="2">
    <source>
        <dbReference type="EMBL" id="QHU21866.1"/>
    </source>
</evidence>
<proteinExistence type="predicted"/>
<accession>A0A6C0KXL4</accession>
<dbReference type="Gene3D" id="3.90.70.10">
    <property type="entry name" value="Cysteine proteinases"/>
    <property type="match status" value="1"/>
</dbReference>
<feature type="domain" description="USP" evidence="1">
    <location>
        <begin position="9"/>
        <end position="344"/>
    </location>
</feature>
<dbReference type="PANTHER" id="PTHR21646">
    <property type="entry name" value="UBIQUITIN CARBOXYL-TERMINAL HYDROLASE"/>
    <property type="match status" value="1"/>
</dbReference>
<dbReference type="GO" id="GO:0016579">
    <property type="term" value="P:protein deubiquitination"/>
    <property type="evidence" value="ECO:0007669"/>
    <property type="project" value="InterPro"/>
</dbReference>
<dbReference type="EMBL" id="MN740993">
    <property type="protein sequence ID" value="QHU21866.1"/>
    <property type="molecule type" value="Genomic_DNA"/>
</dbReference>
<dbReference type="Pfam" id="PF00443">
    <property type="entry name" value="UCH"/>
    <property type="match status" value="1"/>
</dbReference>
<dbReference type="InterPro" id="IPR050185">
    <property type="entry name" value="Ub_carboxyl-term_hydrolase"/>
</dbReference>
<evidence type="ECO:0000259" key="1">
    <source>
        <dbReference type="PROSITE" id="PS50235"/>
    </source>
</evidence>
<protein>
    <recommendedName>
        <fullName evidence="1">USP domain-containing protein</fullName>
    </recommendedName>
</protein>
<dbReference type="InterPro" id="IPR038765">
    <property type="entry name" value="Papain-like_cys_pep_sf"/>
</dbReference>
<dbReference type="InterPro" id="IPR018200">
    <property type="entry name" value="USP_CS"/>
</dbReference>
<name>A0A6C0KXL4_9ZZZZ</name>
<dbReference type="AlphaFoldDB" id="A0A6C0KXL4"/>
<dbReference type="InterPro" id="IPR001394">
    <property type="entry name" value="Peptidase_C19_UCH"/>
</dbReference>
<organism evidence="2">
    <name type="scientific">viral metagenome</name>
    <dbReference type="NCBI Taxonomy" id="1070528"/>
    <lineage>
        <taxon>unclassified sequences</taxon>
        <taxon>metagenomes</taxon>
        <taxon>organismal metagenomes</taxon>
    </lineage>
</organism>
<dbReference type="InterPro" id="IPR028889">
    <property type="entry name" value="USP"/>
</dbReference>
<dbReference type="GO" id="GO:0004843">
    <property type="term" value="F:cysteine-type deubiquitinase activity"/>
    <property type="evidence" value="ECO:0007669"/>
    <property type="project" value="InterPro"/>
</dbReference>
<reference evidence="2" key="1">
    <citation type="journal article" date="2020" name="Nature">
        <title>Giant virus diversity and host interactions through global metagenomics.</title>
        <authorList>
            <person name="Schulz F."/>
            <person name="Roux S."/>
            <person name="Paez-Espino D."/>
            <person name="Jungbluth S."/>
            <person name="Walsh D.A."/>
            <person name="Denef V.J."/>
            <person name="McMahon K.D."/>
            <person name="Konstantinidis K.T."/>
            <person name="Eloe-Fadrosh E.A."/>
            <person name="Kyrpides N.C."/>
            <person name="Woyke T."/>
        </authorList>
    </citation>
    <scope>NUCLEOTIDE SEQUENCE</scope>
    <source>
        <strain evidence="2">GVMAG-S-3300013286-35</strain>
    </source>
</reference>